<dbReference type="GO" id="GO:0016618">
    <property type="term" value="F:hydroxypyruvate reductase [NAD(P)H] activity"/>
    <property type="evidence" value="ECO:0007669"/>
    <property type="project" value="UniProtKB-EC"/>
</dbReference>
<evidence type="ECO:0000313" key="5">
    <source>
        <dbReference type="EMBL" id="SFG88739.1"/>
    </source>
</evidence>
<dbReference type="InterPro" id="IPR039760">
    <property type="entry name" value="MOFRL_protein"/>
</dbReference>
<dbReference type="KEGG" id="mphy:MCBMB27_05110"/>
<dbReference type="InterPro" id="IPR038614">
    <property type="entry name" value="GK_N_sf"/>
</dbReference>
<dbReference type="EC" id="1.1.1.81" evidence="4"/>
<feature type="region of interest" description="Disordered" evidence="1">
    <location>
        <begin position="17"/>
        <end position="46"/>
    </location>
</feature>
<proteinExistence type="predicted"/>
<evidence type="ECO:0000259" key="2">
    <source>
        <dbReference type="Pfam" id="PF05161"/>
    </source>
</evidence>
<reference evidence="4 6" key="1">
    <citation type="submission" date="2016-04" db="EMBL/GenBank/DDBJ databases">
        <title>Complete genome sequencing and analysis of CBMB27, Methylobacterium phyllosphaerae isolated from leaf tissues of rice (Oryza sativa L.).</title>
        <authorList>
            <person name="Lee Y."/>
            <person name="Hwangbo K."/>
            <person name="Chung H."/>
            <person name="Yoo J."/>
            <person name="Kim K.Y."/>
            <person name="Sa T.M."/>
            <person name="Um Y."/>
            <person name="Madhaiyan M."/>
        </authorList>
    </citation>
    <scope>NUCLEOTIDE SEQUENCE [LARGE SCALE GENOMIC DNA]</scope>
    <source>
        <strain evidence="4 6">CBMB27</strain>
    </source>
</reference>
<dbReference type="PANTHER" id="PTHR12227">
    <property type="entry name" value="GLYCERATE KINASE"/>
    <property type="match status" value="1"/>
</dbReference>
<evidence type="ECO:0000256" key="1">
    <source>
        <dbReference type="SAM" id="MobiDB-lite"/>
    </source>
</evidence>
<reference evidence="5 7" key="2">
    <citation type="submission" date="2016-10" db="EMBL/GenBank/DDBJ databases">
        <authorList>
            <person name="Varghese N."/>
            <person name="Submissions S."/>
        </authorList>
    </citation>
    <scope>NUCLEOTIDE SEQUENCE [LARGE SCALE GENOMIC DNA]</scope>
    <source>
        <strain evidence="5 7">CBMB27</strain>
    </source>
</reference>
<sequence>MALAVARPLGQITYQGSCAHGKKRARRPGKKRAGSVRHKQERSPFDAMTETVPPVADAAIRDQRALLDSILTAAIRAAHPDLCLPPHLPEPSPGRLIILAAGKAAGSMSAVASRFYRRQHGLGDDRIVGLAVARHGYGQDAPGIHMVEAGHPVPDEAGISATREALRLATEAGPDDEVLVLLSGGGSANWIAPAGDLTLVEKQAITRAMLRSGAPIGEINTVRKHISRIKGGRLALAARNARRILTLAISDVPFDDPAVIASGPTVPDPSTLADARAICEKRGIPLPEEASRLLNDPNNETPKAGDPAFARAEYRIIARPIDALNAAAEAARAAGYEPILLGADLEGEAREVAAEHAAEAKRLKAEGRRVALISGGELTVTIRGEGHGGPNQEYALALAVALDGEPGIFGISADTDGTDGGRGLATDPAGGLIDPTTLERARAAGLDPAAMLEQNDSTAFFAALGDLVNPGPTCTNVNDCRIILVN</sequence>
<evidence type="ECO:0000313" key="7">
    <source>
        <dbReference type="Proteomes" id="UP000199140"/>
    </source>
</evidence>
<evidence type="ECO:0000313" key="4">
    <source>
        <dbReference type="EMBL" id="APT34401.1"/>
    </source>
</evidence>
<gene>
    <name evidence="4" type="ORF">MCBMB27_05110</name>
    <name evidence="5" type="ORF">SAMN05192567_109170</name>
</gene>
<organism evidence="5 7">
    <name type="scientific">Methylobacterium phyllosphaerae</name>
    <dbReference type="NCBI Taxonomy" id="418223"/>
    <lineage>
        <taxon>Bacteria</taxon>
        <taxon>Pseudomonadati</taxon>
        <taxon>Pseudomonadota</taxon>
        <taxon>Alphaproteobacteria</taxon>
        <taxon>Hyphomicrobiales</taxon>
        <taxon>Methylobacteriaceae</taxon>
        <taxon>Methylobacterium</taxon>
    </lineage>
</organism>
<dbReference type="Pfam" id="PF13660">
    <property type="entry name" value="DUF4147"/>
    <property type="match status" value="1"/>
</dbReference>
<dbReference type="AlphaFoldDB" id="A0AAE8HRL8"/>
<dbReference type="GO" id="GO:0008887">
    <property type="term" value="F:glycerate kinase activity"/>
    <property type="evidence" value="ECO:0007669"/>
    <property type="project" value="InterPro"/>
</dbReference>
<dbReference type="Pfam" id="PF05161">
    <property type="entry name" value="MOFRL"/>
    <property type="match status" value="1"/>
</dbReference>
<dbReference type="EMBL" id="FOPK01000009">
    <property type="protein sequence ID" value="SFG88739.1"/>
    <property type="molecule type" value="Genomic_DNA"/>
</dbReference>
<dbReference type="EMBL" id="CP015367">
    <property type="protein sequence ID" value="APT34401.1"/>
    <property type="molecule type" value="Genomic_DNA"/>
</dbReference>
<dbReference type="Gene3D" id="3.40.1480.10">
    <property type="entry name" value="MOFRL domain"/>
    <property type="match status" value="1"/>
</dbReference>
<dbReference type="Proteomes" id="UP000199140">
    <property type="component" value="Unassembled WGS sequence"/>
</dbReference>
<dbReference type="InterPro" id="IPR037035">
    <property type="entry name" value="GK-like_C_sf"/>
</dbReference>
<dbReference type="InterPro" id="IPR007835">
    <property type="entry name" value="MOFRL"/>
</dbReference>
<protein>
    <submittedName>
        <fullName evidence="5">Glycerate 2-kinase</fullName>
        <ecNumber evidence="4">1.1.1.81</ecNumber>
    </submittedName>
</protein>
<keyword evidence="6" id="KW-1185">Reference proteome</keyword>
<evidence type="ECO:0000313" key="6">
    <source>
        <dbReference type="Proteomes" id="UP000185487"/>
    </source>
</evidence>
<name>A0AAE8HRL8_9HYPH</name>
<feature type="domain" description="MOFRL" evidence="2">
    <location>
        <begin position="370"/>
        <end position="479"/>
    </location>
</feature>
<accession>A0AAE8HRL8</accession>
<feature type="domain" description="MOFRL-associated" evidence="3">
    <location>
        <begin position="67"/>
        <end position="294"/>
    </location>
</feature>
<dbReference type="Gene3D" id="3.40.50.10180">
    <property type="entry name" value="Glycerate kinase, MOFRL-like N-terminal domain"/>
    <property type="match status" value="1"/>
</dbReference>
<dbReference type="GO" id="GO:0005737">
    <property type="term" value="C:cytoplasm"/>
    <property type="evidence" value="ECO:0007669"/>
    <property type="project" value="TreeGrafter"/>
</dbReference>
<dbReference type="InterPro" id="IPR025286">
    <property type="entry name" value="MOFRL_assoc_dom"/>
</dbReference>
<dbReference type="SUPFAM" id="SSF82544">
    <property type="entry name" value="GckA/TtuD-like"/>
    <property type="match status" value="1"/>
</dbReference>
<evidence type="ECO:0000259" key="3">
    <source>
        <dbReference type="Pfam" id="PF13660"/>
    </source>
</evidence>
<dbReference type="PANTHER" id="PTHR12227:SF0">
    <property type="entry name" value="GLYCERATE KINASE"/>
    <property type="match status" value="1"/>
</dbReference>
<dbReference type="FunFam" id="3.40.1480.10:FF:000002">
    <property type="entry name" value="Glycerate kinase"/>
    <property type="match status" value="1"/>
</dbReference>
<feature type="compositionally biased region" description="Basic residues" evidence="1">
    <location>
        <begin position="20"/>
        <end position="40"/>
    </location>
</feature>
<dbReference type="Proteomes" id="UP000185487">
    <property type="component" value="Chromosome"/>
</dbReference>
<keyword evidence="4" id="KW-0560">Oxidoreductase</keyword>